<dbReference type="PANTHER" id="PTHR30050">
    <property type="entry name" value="CHROMOSOMAL REPLICATION INITIATOR PROTEIN DNAA"/>
    <property type="match status" value="1"/>
</dbReference>
<sequence>MRDDIYNETIIEFEKKRTLKEINQNKRKQEMYKSYPRLEEIANQLNYMGIELAKSISTGPSNMNGIKTFEKKTQELVEERTQILVNAGYAKDYLEIEYDCPACHDMGIIEQNTCSCFTKALIRKYYQQSNLDKVLSIENFDTFRLDCYDEDKSKFGVSPRLNIQNIYLMAVNFVEKFDSQYENLYLYGNSGLGKTFISHCIAKELLDKGKSVIYQTATDLIDSIRRNKFNQNIQVNTLSYLYQCDLLIIDDLGTESLTEFANNELFNLLNRRLMDQKSTVISTNLSLKELQKRYSTRLTSRIIGNFTFLKFIGDDIRLKKAKLL</sequence>
<evidence type="ECO:0000313" key="3">
    <source>
        <dbReference type="Proteomes" id="UP000253490"/>
    </source>
</evidence>
<dbReference type="NCBIfam" id="NF005304">
    <property type="entry name" value="PRK06835.1"/>
    <property type="match status" value="1"/>
</dbReference>
<evidence type="ECO:0000259" key="1">
    <source>
        <dbReference type="SMART" id="SM00382"/>
    </source>
</evidence>
<dbReference type="Proteomes" id="UP000253490">
    <property type="component" value="Unassembled WGS sequence"/>
</dbReference>
<accession>A0A366I2Y8</accession>
<protein>
    <submittedName>
        <fullName evidence="2">DNA replication protein DnaC</fullName>
    </submittedName>
</protein>
<dbReference type="InterPro" id="IPR027417">
    <property type="entry name" value="P-loop_NTPase"/>
</dbReference>
<organism evidence="2 3">
    <name type="scientific">Alkalibaculum bacchi</name>
    <dbReference type="NCBI Taxonomy" id="645887"/>
    <lineage>
        <taxon>Bacteria</taxon>
        <taxon>Bacillati</taxon>
        <taxon>Bacillota</taxon>
        <taxon>Clostridia</taxon>
        <taxon>Eubacteriales</taxon>
        <taxon>Eubacteriaceae</taxon>
        <taxon>Alkalibaculum</taxon>
    </lineage>
</organism>
<reference evidence="2 3" key="1">
    <citation type="submission" date="2018-06" db="EMBL/GenBank/DDBJ databases">
        <title>Genomic Encyclopedia of Type Strains, Phase IV (KMG-IV): sequencing the most valuable type-strain genomes for metagenomic binning, comparative biology and taxonomic classification.</title>
        <authorList>
            <person name="Goeker M."/>
        </authorList>
    </citation>
    <scope>NUCLEOTIDE SEQUENCE [LARGE SCALE GENOMIC DNA]</scope>
    <source>
        <strain evidence="2 3">DSM 22112</strain>
    </source>
</reference>
<proteinExistence type="predicted"/>
<name>A0A366I2Y8_9FIRM</name>
<feature type="domain" description="AAA+ ATPase" evidence="1">
    <location>
        <begin position="180"/>
        <end position="309"/>
    </location>
</feature>
<dbReference type="AlphaFoldDB" id="A0A366I2Y8"/>
<dbReference type="Pfam" id="PF01695">
    <property type="entry name" value="IstB_IS21"/>
    <property type="match status" value="1"/>
</dbReference>
<dbReference type="SUPFAM" id="SSF52540">
    <property type="entry name" value="P-loop containing nucleoside triphosphate hydrolases"/>
    <property type="match status" value="1"/>
</dbReference>
<gene>
    <name evidence="2" type="ORF">DES36_11235</name>
</gene>
<dbReference type="GO" id="GO:0006260">
    <property type="term" value="P:DNA replication"/>
    <property type="evidence" value="ECO:0007669"/>
    <property type="project" value="TreeGrafter"/>
</dbReference>
<dbReference type="OrthoDB" id="9776217at2"/>
<dbReference type="CDD" id="cd00009">
    <property type="entry name" value="AAA"/>
    <property type="match status" value="1"/>
</dbReference>
<keyword evidence="3" id="KW-1185">Reference proteome</keyword>
<comment type="caution">
    <text evidence="2">The sequence shown here is derived from an EMBL/GenBank/DDBJ whole genome shotgun (WGS) entry which is preliminary data.</text>
</comment>
<dbReference type="RefSeq" id="WP_113921001.1">
    <property type="nucleotide sequence ID" value="NZ_QNRX01000012.1"/>
</dbReference>
<dbReference type="EMBL" id="QNRX01000012">
    <property type="protein sequence ID" value="RBP62063.1"/>
    <property type="molecule type" value="Genomic_DNA"/>
</dbReference>
<evidence type="ECO:0000313" key="2">
    <source>
        <dbReference type="EMBL" id="RBP62063.1"/>
    </source>
</evidence>
<dbReference type="PANTHER" id="PTHR30050:SF4">
    <property type="entry name" value="ATP-BINDING PROTEIN RV3427C IN INSERTION SEQUENCE-RELATED"/>
    <property type="match status" value="1"/>
</dbReference>
<dbReference type="InterPro" id="IPR002611">
    <property type="entry name" value="IstB_ATP-bd"/>
</dbReference>
<dbReference type="GO" id="GO:0005524">
    <property type="term" value="F:ATP binding"/>
    <property type="evidence" value="ECO:0007669"/>
    <property type="project" value="InterPro"/>
</dbReference>
<dbReference type="SMART" id="SM00382">
    <property type="entry name" value="AAA"/>
    <property type="match status" value="1"/>
</dbReference>
<dbReference type="InterPro" id="IPR003593">
    <property type="entry name" value="AAA+_ATPase"/>
</dbReference>
<dbReference type="Gene3D" id="3.40.50.300">
    <property type="entry name" value="P-loop containing nucleotide triphosphate hydrolases"/>
    <property type="match status" value="1"/>
</dbReference>